<reference evidence="7" key="1">
    <citation type="journal article" date="2023" name="bioRxiv">
        <title>Improved chromosome-level genome assembly for marigold (Tagetes erecta).</title>
        <authorList>
            <person name="Jiang F."/>
            <person name="Yuan L."/>
            <person name="Wang S."/>
            <person name="Wang H."/>
            <person name="Xu D."/>
            <person name="Wang A."/>
            <person name="Fan W."/>
        </authorList>
    </citation>
    <scope>NUCLEOTIDE SEQUENCE</scope>
    <source>
        <strain evidence="7">WSJ</strain>
        <tissue evidence="7">Leaf</tissue>
    </source>
</reference>
<dbReference type="AlphaFoldDB" id="A0AAD8K9H4"/>
<dbReference type="EMBL" id="JAUHHV010000007">
    <property type="protein sequence ID" value="KAK1417336.1"/>
    <property type="molecule type" value="Genomic_DNA"/>
</dbReference>
<comment type="catalytic activity">
    <reaction evidence="1">
        <text>S-ubiquitinyl-[E2 ubiquitin-conjugating enzyme]-L-cysteine + [acceptor protein]-L-lysine = [E2 ubiquitin-conjugating enzyme]-L-cysteine + N(6)-ubiquitinyl-[acceptor protein]-L-lysine.</text>
        <dbReference type="EC" id="2.3.2.27"/>
    </reaction>
</comment>
<keyword evidence="8" id="KW-1185">Reference proteome</keyword>
<dbReference type="InterPro" id="IPR052858">
    <property type="entry name" value="E3_ubiquitin-ligase_LIN"/>
</dbReference>
<keyword evidence="4" id="KW-0808">Transferase</keyword>
<dbReference type="Gene3D" id="3.30.40.10">
    <property type="entry name" value="Zinc/RING finger domain, C3HC4 (zinc finger)"/>
    <property type="match status" value="1"/>
</dbReference>
<dbReference type="InterPro" id="IPR011989">
    <property type="entry name" value="ARM-like"/>
</dbReference>
<dbReference type="Gene3D" id="1.25.10.10">
    <property type="entry name" value="Leucine-rich Repeat Variant"/>
    <property type="match status" value="1"/>
</dbReference>
<evidence type="ECO:0000256" key="3">
    <source>
        <dbReference type="ARBA" id="ARBA00012483"/>
    </source>
</evidence>
<evidence type="ECO:0000313" key="7">
    <source>
        <dbReference type="EMBL" id="KAK1417336.1"/>
    </source>
</evidence>
<dbReference type="InterPro" id="IPR036322">
    <property type="entry name" value="WD40_repeat_dom_sf"/>
</dbReference>
<dbReference type="InterPro" id="IPR003613">
    <property type="entry name" value="Ubox_domain"/>
</dbReference>
<dbReference type="InterPro" id="IPR055566">
    <property type="entry name" value="ARM_LIN"/>
</dbReference>
<evidence type="ECO:0000256" key="2">
    <source>
        <dbReference type="ARBA" id="ARBA00004906"/>
    </source>
</evidence>
<dbReference type="GO" id="GO:0016567">
    <property type="term" value="P:protein ubiquitination"/>
    <property type="evidence" value="ECO:0007669"/>
    <property type="project" value="InterPro"/>
</dbReference>
<feature type="domain" description="U-box" evidence="6">
    <location>
        <begin position="14"/>
        <end position="89"/>
    </location>
</feature>
<name>A0AAD8K9H4_TARER</name>
<dbReference type="CDD" id="cd16664">
    <property type="entry name" value="RING-Ubox_PUB"/>
    <property type="match status" value="1"/>
</dbReference>
<dbReference type="PANTHER" id="PTHR47446">
    <property type="entry name" value="RING-TYPE E3 UBIQUITIN TRANSFERASE"/>
    <property type="match status" value="1"/>
</dbReference>
<accession>A0AAD8K9H4</accession>
<evidence type="ECO:0000259" key="6">
    <source>
        <dbReference type="PROSITE" id="PS51698"/>
    </source>
</evidence>
<evidence type="ECO:0000256" key="1">
    <source>
        <dbReference type="ARBA" id="ARBA00000900"/>
    </source>
</evidence>
<evidence type="ECO:0000256" key="4">
    <source>
        <dbReference type="ARBA" id="ARBA00022679"/>
    </source>
</evidence>
<dbReference type="InterPro" id="IPR013083">
    <property type="entry name" value="Znf_RING/FYVE/PHD"/>
</dbReference>
<dbReference type="PROSITE" id="PS51698">
    <property type="entry name" value="U_BOX"/>
    <property type="match status" value="1"/>
</dbReference>
<sequence length="943" mass="105808">MEDTEIQLSNGKHTPPKDFVCPITTLIFNDPVTLETGQTYERKAIQEWIDRGNYTCPITHQKLHNLQLPKTNYVLKRLIASWKELTPCNDQFEYQETNYVNVPQSVSEYSPNNVINELRLVITDLCTSQVLKKAELAVLKIERFWQEAKMEAEIQSLLSKPPVVNGFVEILFNSVETRVLKATVFLLCEVGSRDSDVISTLTRVYSDVECIISLFKNGLFEAVVLIYLLRPSISTFLQMDMVNKLLTVVQKRDDEFLKMFMNPKAASVILLAQIIENDDDNGASLEVIKSIISGKAIICIIQCLELESAEERIAAMKILLRCIQEDGKCRNVIADKAELAPVLECFLEVNDQEQFEIVQFLSELVKLNRRTFNNQILHIIKDEGTYSTMHTLLTHLQTAHTDQSPIIAGLLLQLDLLVEPRKMSIYREEAIDNLISCLNNSDSPSAQLAAADTLLALQGRFSYSGKPLVRKFLLKRAGIDKNYRSSMRSGDDQETMEEEKAAQEWEKKMAYVLVNHEAGLIFEALAEGLKSRHAEICLGCFVSATWLLNMLTHLPETGVQEIARACLLKRFVSIFKSAKDTEDKTISMLALSSFIHDSDGLRDITIYKKDISKGLREFKKSSTVAFEMLKVFSEGSESSIELWNHRELAQEDCSINGIVLSIVCHKNKIFSGHSDGTIKVWTGKNTGKGKDNVLRLTQEIREHTKAVTSLTVLQSGDTLYSGSHDKTIRVWSINKEDVYCEEVYDMKEHVNNLLVANSIACFIPQGNGIKVNSWSGESKLLNPSKVVKCLTLVNGRLYCGCLDNSIQDIDLASGTLTSVQSGSRKLLAKGNRVNVLQVHDGLIYAASSSMEGSAFKIWNASTYDLVYSMSLTSEVRTMAVSSEFIYFGCKPGIVEVWCRNKLVKKETLQIGTNCKVMCMALDENEDILVIGTSDGKVQVWGVS</sequence>
<comment type="pathway">
    <text evidence="2">Protein modification; protein ubiquitination.</text>
</comment>
<dbReference type="Pfam" id="PF23628">
    <property type="entry name" value="ARM_LIN_C"/>
    <property type="match status" value="1"/>
</dbReference>
<dbReference type="PROSITE" id="PS50082">
    <property type="entry name" value="WD_REPEATS_2"/>
    <property type="match status" value="2"/>
</dbReference>
<evidence type="ECO:0000256" key="5">
    <source>
        <dbReference type="PROSITE-ProRule" id="PRU00221"/>
    </source>
</evidence>
<dbReference type="Proteomes" id="UP001229421">
    <property type="component" value="Unassembled WGS sequence"/>
</dbReference>
<dbReference type="InterPro" id="IPR015943">
    <property type="entry name" value="WD40/YVTN_repeat-like_dom_sf"/>
</dbReference>
<protein>
    <recommendedName>
        <fullName evidence="3">RING-type E3 ubiquitin transferase</fullName>
        <ecNumber evidence="3">2.3.2.27</ecNumber>
    </recommendedName>
</protein>
<proteinExistence type="predicted"/>
<dbReference type="PANTHER" id="PTHR47446:SF4">
    <property type="entry name" value="RING-TYPE E3 UBIQUITIN TRANSFERASE"/>
    <property type="match status" value="1"/>
</dbReference>
<dbReference type="Pfam" id="PF04564">
    <property type="entry name" value="U-box"/>
    <property type="match status" value="1"/>
</dbReference>
<dbReference type="EC" id="2.3.2.27" evidence="3"/>
<dbReference type="SMART" id="SM00504">
    <property type="entry name" value="Ubox"/>
    <property type="match status" value="1"/>
</dbReference>
<dbReference type="InterPro" id="IPR001680">
    <property type="entry name" value="WD40_rpt"/>
</dbReference>
<dbReference type="InterPro" id="IPR016024">
    <property type="entry name" value="ARM-type_fold"/>
</dbReference>
<dbReference type="Gene3D" id="2.130.10.10">
    <property type="entry name" value="YVTN repeat-like/Quinoprotein amine dehydrogenase"/>
    <property type="match status" value="2"/>
</dbReference>
<evidence type="ECO:0000313" key="8">
    <source>
        <dbReference type="Proteomes" id="UP001229421"/>
    </source>
</evidence>
<dbReference type="Pfam" id="PF23654">
    <property type="entry name" value="ARM_LIN_2nd"/>
    <property type="match status" value="1"/>
</dbReference>
<dbReference type="PROSITE" id="PS50294">
    <property type="entry name" value="WD_REPEATS_REGION"/>
    <property type="match status" value="2"/>
</dbReference>
<dbReference type="InterPro" id="IPR056514">
    <property type="entry name" value="ARM_LIN_2nd"/>
</dbReference>
<dbReference type="GO" id="GO:0061630">
    <property type="term" value="F:ubiquitin protein ligase activity"/>
    <property type="evidence" value="ECO:0007669"/>
    <property type="project" value="UniProtKB-EC"/>
</dbReference>
<dbReference type="SUPFAM" id="SSF50978">
    <property type="entry name" value="WD40 repeat-like"/>
    <property type="match status" value="1"/>
</dbReference>
<dbReference type="SUPFAM" id="SSF57850">
    <property type="entry name" value="RING/U-box"/>
    <property type="match status" value="1"/>
</dbReference>
<dbReference type="Pfam" id="PF00400">
    <property type="entry name" value="WD40"/>
    <property type="match status" value="2"/>
</dbReference>
<feature type="repeat" description="WD" evidence="5">
    <location>
        <begin position="916"/>
        <end position="943"/>
    </location>
</feature>
<feature type="repeat" description="WD" evidence="5">
    <location>
        <begin position="700"/>
        <end position="734"/>
    </location>
</feature>
<comment type="caution">
    <text evidence="7">The sequence shown here is derived from an EMBL/GenBank/DDBJ whole genome shotgun (WGS) entry which is preliminary data.</text>
</comment>
<keyword evidence="5" id="KW-0853">WD repeat</keyword>
<dbReference type="InterPro" id="IPR045210">
    <property type="entry name" value="RING-Ubox_PUB"/>
</dbReference>
<dbReference type="SUPFAM" id="SSF48371">
    <property type="entry name" value="ARM repeat"/>
    <property type="match status" value="1"/>
</dbReference>
<dbReference type="SMART" id="SM00320">
    <property type="entry name" value="WD40"/>
    <property type="match status" value="5"/>
</dbReference>
<gene>
    <name evidence="7" type="ORF">QVD17_26463</name>
</gene>
<organism evidence="7 8">
    <name type="scientific">Tagetes erecta</name>
    <name type="common">African marigold</name>
    <dbReference type="NCBI Taxonomy" id="13708"/>
    <lineage>
        <taxon>Eukaryota</taxon>
        <taxon>Viridiplantae</taxon>
        <taxon>Streptophyta</taxon>
        <taxon>Embryophyta</taxon>
        <taxon>Tracheophyta</taxon>
        <taxon>Spermatophyta</taxon>
        <taxon>Magnoliopsida</taxon>
        <taxon>eudicotyledons</taxon>
        <taxon>Gunneridae</taxon>
        <taxon>Pentapetalae</taxon>
        <taxon>asterids</taxon>
        <taxon>campanulids</taxon>
        <taxon>Asterales</taxon>
        <taxon>Asteraceae</taxon>
        <taxon>Asteroideae</taxon>
        <taxon>Heliantheae alliance</taxon>
        <taxon>Tageteae</taxon>
        <taxon>Tagetes</taxon>
    </lineage>
</organism>